<protein>
    <submittedName>
        <fullName evidence="2">Uncharacterized protein</fullName>
    </submittedName>
</protein>
<feature type="region of interest" description="Disordered" evidence="1">
    <location>
        <begin position="1"/>
        <end position="29"/>
    </location>
</feature>
<name>A0A0B7BU83_9EUPU</name>
<feature type="compositionally biased region" description="Polar residues" evidence="1">
    <location>
        <begin position="1"/>
        <end position="13"/>
    </location>
</feature>
<reference evidence="2" key="1">
    <citation type="submission" date="2014-12" db="EMBL/GenBank/DDBJ databases">
        <title>Insight into the proteome of Arion vulgaris.</title>
        <authorList>
            <person name="Aradska J."/>
            <person name="Bulat T."/>
            <person name="Smidak R."/>
            <person name="Sarate P."/>
            <person name="Gangsoo J."/>
            <person name="Sialana F."/>
            <person name="Bilban M."/>
            <person name="Lubec G."/>
        </authorList>
    </citation>
    <scope>NUCLEOTIDE SEQUENCE</scope>
    <source>
        <tissue evidence="2">Skin</tissue>
    </source>
</reference>
<dbReference type="EMBL" id="HACG01049678">
    <property type="protein sequence ID" value="CEK96543.1"/>
    <property type="molecule type" value="Transcribed_RNA"/>
</dbReference>
<accession>A0A0B7BU83</accession>
<sequence>MWTKTNSGYNPEHNNIEQKSADQSSDLGWHTTVPTAHLARLPSLRMEIWSIE</sequence>
<dbReference type="AlphaFoldDB" id="A0A0B7BU83"/>
<proteinExistence type="predicted"/>
<organism evidence="2">
    <name type="scientific">Arion vulgaris</name>
    <dbReference type="NCBI Taxonomy" id="1028688"/>
    <lineage>
        <taxon>Eukaryota</taxon>
        <taxon>Metazoa</taxon>
        <taxon>Spiralia</taxon>
        <taxon>Lophotrochozoa</taxon>
        <taxon>Mollusca</taxon>
        <taxon>Gastropoda</taxon>
        <taxon>Heterobranchia</taxon>
        <taxon>Euthyneura</taxon>
        <taxon>Panpulmonata</taxon>
        <taxon>Eupulmonata</taxon>
        <taxon>Stylommatophora</taxon>
        <taxon>Helicina</taxon>
        <taxon>Arionoidea</taxon>
        <taxon>Arionidae</taxon>
        <taxon>Arion</taxon>
    </lineage>
</organism>
<feature type="non-terminal residue" evidence="2">
    <location>
        <position position="52"/>
    </location>
</feature>
<evidence type="ECO:0000313" key="2">
    <source>
        <dbReference type="EMBL" id="CEK96543.1"/>
    </source>
</evidence>
<evidence type="ECO:0000256" key="1">
    <source>
        <dbReference type="SAM" id="MobiDB-lite"/>
    </source>
</evidence>
<gene>
    <name evidence="2" type="primary">ORF212478</name>
</gene>